<dbReference type="FunFam" id="1.10.167.10:FF:000005">
    <property type="entry name" value="Putative A-kinase anchor protein 10 mitochondrial"/>
    <property type="match status" value="1"/>
</dbReference>
<dbReference type="InterPro" id="IPR052246">
    <property type="entry name" value="Cell_Polariz_PKAAnc"/>
</dbReference>
<feature type="compositionally biased region" description="Polar residues" evidence="1">
    <location>
        <begin position="627"/>
        <end position="644"/>
    </location>
</feature>
<dbReference type="Gene3D" id="1.10.167.10">
    <property type="entry name" value="Regulator of G-protein Signalling 4, domain 2"/>
    <property type="match status" value="2"/>
</dbReference>
<evidence type="ECO:0000256" key="1">
    <source>
        <dbReference type="SAM" id="MobiDB-lite"/>
    </source>
</evidence>
<reference evidence="3" key="3">
    <citation type="submission" date="2025-09" db="UniProtKB">
        <authorList>
            <consortium name="Ensembl"/>
        </authorList>
    </citation>
    <scope>IDENTIFICATION</scope>
</reference>
<accession>A0A8C7U1D4</accession>
<feature type="domain" description="RGS" evidence="2">
    <location>
        <begin position="352"/>
        <end position="478"/>
    </location>
</feature>
<reference evidence="3" key="1">
    <citation type="submission" date="2020-07" db="EMBL/GenBank/DDBJ databases">
        <title>A long reads based de novo assembly of the rainbow trout Arlee double haploid line genome.</title>
        <authorList>
            <person name="Gao G."/>
            <person name="Palti Y."/>
        </authorList>
    </citation>
    <scope>NUCLEOTIDE SEQUENCE [LARGE SCALE GENOMIC DNA]</scope>
</reference>
<feature type="region of interest" description="Disordered" evidence="1">
    <location>
        <begin position="222"/>
        <end position="246"/>
    </location>
</feature>
<sequence>MYKITTDQLNKSFFRTITGYTYFFSTILLSSSPVAPTSPQSPSLSLRNHHAILEAAGPSHVAINAISANMDSFARGRTAILKKQPIHMEAAHFGDLGRSSVNYLASETRSRLSKTVDQILRDNVAMPYYIQFQEARGADHLVCFWLEAESFRSTSWSRVRAHSLNSVKHSSLAEPAPPPRLPRPLIPLRHGPTLHPQAFLLTPAYPQPPGLQLVHRDSFSSVVDQRPGTPSRADTPTRQPSYRTGTSFKLQSTNALKELSDKLMKSIERDAVSIFTKYISPDAARPIPITEQLRNDIVAKICGEDGLVDPNCFVIAQSVVFSIMEQQHFSEFLRSHHFCKYQIEVLTSGSVFLADILFCESALFYFSEYMEKEDAVNVLQFWLAADNFQDQLAAKAGQYDGLEAQNDAMILYDKYFSLQATNPLGFDDSVRMEIESNICREGGPLPDCFTTPLRQAWTTMEKVYMPGFLSSNLYYKYLSDLINSVRADEFVLASAPGQGVASDLDRSTNTTEGSQAQQGAKKVAAIKILKNFDEAITVDIASLDPESLYQRPYAGRMTFGKVNELGQFIREAEPEPDVKKSKGSMLSLAMKKLVQGNSDEAQEEMAWKIAKMIVNDVVHQAHHDSPGESTKVSQSASIYNMVDS</sequence>
<dbReference type="CDD" id="cd12804">
    <property type="entry name" value="AKAP10_AKB"/>
    <property type="match status" value="1"/>
</dbReference>
<proteinExistence type="predicted"/>
<reference evidence="3" key="2">
    <citation type="submission" date="2025-08" db="UniProtKB">
        <authorList>
            <consortium name="Ensembl"/>
        </authorList>
    </citation>
    <scope>IDENTIFICATION</scope>
</reference>
<dbReference type="CDD" id="cd08735">
    <property type="entry name" value="RGS_AKAP2_1"/>
    <property type="match status" value="1"/>
</dbReference>
<dbReference type="PROSITE" id="PS50132">
    <property type="entry name" value="RGS"/>
    <property type="match status" value="2"/>
</dbReference>
<dbReference type="Proteomes" id="UP000694395">
    <property type="component" value="Chromosome 12"/>
</dbReference>
<protein>
    <submittedName>
        <fullName evidence="3">A kinase (PRKA) anchor protein 10</fullName>
    </submittedName>
</protein>
<evidence type="ECO:0000313" key="4">
    <source>
        <dbReference type="Proteomes" id="UP000694395"/>
    </source>
</evidence>
<dbReference type="Pfam" id="PF00615">
    <property type="entry name" value="RGS"/>
    <property type="match status" value="2"/>
</dbReference>
<dbReference type="PANTHER" id="PTHR13155">
    <property type="entry name" value="A-KINASE ANCHOR PROTEINS"/>
    <property type="match status" value="1"/>
</dbReference>
<evidence type="ECO:0000313" key="3">
    <source>
        <dbReference type="Ensembl" id="ENSOMYP00000089983.2"/>
    </source>
</evidence>
<dbReference type="InterPro" id="IPR044926">
    <property type="entry name" value="RGS_subdomain_2"/>
</dbReference>
<dbReference type="InterPro" id="IPR016137">
    <property type="entry name" value="RGS"/>
</dbReference>
<dbReference type="PANTHER" id="PTHR13155:SF1">
    <property type="entry name" value="A-KINASE ANCHOR PROTEIN 10, MITOCHONDRIAL"/>
    <property type="match status" value="1"/>
</dbReference>
<dbReference type="FunFam" id="1.10.167.10:FF:000019">
    <property type="entry name" value="A-kinase anchor protein 10, mitochondrial isoform X1"/>
    <property type="match status" value="1"/>
</dbReference>
<organism evidence="3 4">
    <name type="scientific">Oncorhynchus mykiss</name>
    <name type="common">Rainbow trout</name>
    <name type="synonym">Salmo gairdneri</name>
    <dbReference type="NCBI Taxonomy" id="8022"/>
    <lineage>
        <taxon>Eukaryota</taxon>
        <taxon>Metazoa</taxon>
        <taxon>Chordata</taxon>
        <taxon>Craniata</taxon>
        <taxon>Vertebrata</taxon>
        <taxon>Euteleostomi</taxon>
        <taxon>Actinopterygii</taxon>
        <taxon>Neopterygii</taxon>
        <taxon>Teleostei</taxon>
        <taxon>Protacanthopterygii</taxon>
        <taxon>Salmoniformes</taxon>
        <taxon>Salmonidae</taxon>
        <taxon>Salmoninae</taxon>
        <taxon>Oncorhynchus</taxon>
    </lineage>
</organism>
<feature type="region of interest" description="Disordered" evidence="1">
    <location>
        <begin position="621"/>
        <end position="644"/>
    </location>
</feature>
<dbReference type="GO" id="GO:0005739">
    <property type="term" value="C:mitochondrion"/>
    <property type="evidence" value="ECO:0007669"/>
    <property type="project" value="TreeGrafter"/>
</dbReference>
<dbReference type="InterPro" id="IPR036305">
    <property type="entry name" value="RGS_sf"/>
</dbReference>
<dbReference type="GeneTree" id="ENSGT00390000015077"/>
<keyword evidence="4" id="KW-1185">Reference proteome</keyword>
<dbReference type="GO" id="GO:0008104">
    <property type="term" value="P:intracellular protein localization"/>
    <property type="evidence" value="ECO:0007669"/>
    <property type="project" value="TreeGrafter"/>
</dbReference>
<dbReference type="GO" id="GO:0051018">
    <property type="term" value="F:protein kinase A binding"/>
    <property type="evidence" value="ECO:0007669"/>
    <property type="project" value="InterPro"/>
</dbReference>
<dbReference type="SMART" id="SM00315">
    <property type="entry name" value="RGS"/>
    <property type="match status" value="2"/>
</dbReference>
<dbReference type="Ensembl" id="ENSOMYT00000097969.2">
    <property type="protein sequence ID" value="ENSOMYP00000089983.2"/>
    <property type="gene ID" value="ENSOMYG00000041273.2"/>
</dbReference>
<name>A0A8C7U1D4_ONCMY</name>
<feature type="domain" description="RGS" evidence="2">
    <location>
        <begin position="115"/>
        <end position="342"/>
    </location>
</feature>
<dbReference type="InterPro" id="IPR037719">
    <property type="entry name" value="AKAP10_AKB_dom"/>
</dbReference>
<dbReference type="AlphaFoldDB" id="A0A8C7U1D4"/>
<dbReference type="SUPFAM" id="SSF48097">
    <property type="entry name" value="Regulator of G-protein signaling, RGS"/>
    <property type="match status" value="2"/>
</dbReference>
<evidence type="ECO:0000259" key="2">
    <source>
        <dbReference type="PROSITE" id="PS50132"/>
    </source>
</evidence>
<dbReference type="CDD" id="cd08721">
    <property type="entry name" value="RGS_AKAP2_2"/>
    <property type="match status" value="1"/>
</dbReference>
<feature type="compositionally biased region" description="Polar residues" evidence="1">
    <location>
        <begin position="232"/>
        <end position="246"/>
    </location>
</feature>
<dbReference type="GO" id="GO:0005886">
    <property type="term" value="C:plasma membrane"/>
    <property type="evidence" value="ECO:0007669"/>
    <property type="project" value="TreeGrafter"/>
</dbReference>